<protein>
    <submittedName>
        <fullName evidence="3">SRA stem-loop-interacting RNA-binding protein, mitochondrial</fullName>
    </submittedName>
</protein>
<accession>A0A151M5H6</accession>
<dbReference type="SUPFAM" id="SSF54928">
    <property type="entry name" value="RNA-binding domain, RBD"/>
    <property type="match status" value="1"/>
</dbReference>
<dbReference type="RefSeq" id="XP_014463774.1">
    <property type="nucleotide sequence ID" value="XM_014608288.3"/>
</dbReference>
<dbReference type="SMART" id="SM00360">
    <property type="entry name" value="RRM"/>
    <property type="match status" value="1"/>
</dbReference>
<dbReference type="OrthoDB" id="6159137at2759"/>
<name>A0A151M5H6_ALLMI</name>
<proteinExistence type="predicted"/>
<comment type="caution">
    <text evidence="3">The sequence shown here is derived from an EMBL/GenBank/DDBJ whole genome shotgun (WGS) entry which is preliminary data.</text>
</comment>
<feature type="domain" description="RRM" evidence="2">
    <location>
        <begin position="8"/>
        <end position="82"/>
    </location>
</feature>
<dbReference type="STRING" id="8496.A0A151M5H6"/>
<organism evidence="3 4">
    <name type="scientific">Alligator mississippiensis</name>
    <name type="common">American alligator</name>
    <dbReference type="NCBI Taxonomy" id="8496"/>
    <lineage>
        <taxon>Eukaryota</taxon>
        <taxon>Metazoa</taxon>
        <taxon>Chordata</taxon>
        <taxon>Craniata</taxon>
        <taxon>Vertebrata</taxon>
        <taxon>Euteleostomi</taxon>
        <taxon>Archelosauria</taxon>
        <taxon>Archosauria</taxon>
        <taxon>Crocodylia</taxon>
        <taxon>Alligatoridae</taxon>
        <taxon>Alligatorinae</taxon>
        <taxon>Alligator</taxon>
    </lineage>
</organism>
<dbReference type="InterPro" id="IPR000504">
    <property type="entry name" value="RRM_dom"/>
</dbReference>
<sequence length="82" mass="9770">MAPQRRLYVLFVRKLPWTVARDEIWQYFSKFGYLKKCSLPFDETGFHKGYCWIYLDSQSSMDNVLKNSHTLEGAQLQILKSF</sequence>
<evidence type="ECO:0000313" key="4">
    <source>
        <dbReference type="Proteomes" id="UP000050525"/>
    </source>
</evidence>
<dbReference type="Proteomes" id="UP000050525">
    <property type="component" value="Unassembled WGS sequence"/>
</dbReference>
<evidence type="ECO:0000256" key="1">
    <source>
        <dbReference type="PROSITE-ProRule" id="PRU00176"/>
    </source>
</evidence>
<dbReference type="GO" id="GO:0003723">
    <property type="term" value="F:RNA binding"/>
    <property type="evidence" value="ECO:0007669"/>
    <property type="project" value="UniProtKB-UniRule"/>
</dbReference>
<dbReference type="InterPro" id="IPR035979">
    <property type="entry name" value="RBD_domain_sf"/>
</dbReference>
<dbReference type="PROSITE" id="PS50102">
    <property type="entry name" value="RRM"/>
    <property type="match status" value="1"/>
</dbReference>
<dbReference type="GeneID" id="106737599"/>
<dbReference type="KEGG" id="amj:106737599"/>
<gene>
    <name evidence="3" type="primary">SLIRP</name>
    <name evidence="3" type="ORF">Y1Q_0021042</name>
</gene>
<dbReference type="InterPro" id="IPR012677">
    <property type="entry name" value="Nucleotide-bd_a/b_plait_sf"/>
</dbReference>
<dbReference type="Gene3D" id="3.30.70.330">
    <property type="match status" value="1"/>
</dbReference>
<keyword evidence="1" id="KW-0694">RNA-binding</keyword>
<dbReference type="Pfam" id="PF00076">
    <property type="entry name" value="RRM_1"/>
    <property type="match status" value="1"/>
</dbReference>
<dbReference type="CTD" id="81892"/>
<keyword evidence="4" id="KW-1185">Reference proteome</keyword>
<evidence type="ECO:0000259" key="2">
    <source>
        <dbReference type="PROSITE" id="PS50102"/>
    </source>
</evidence>
<reference evidence="3 4" key="1">
    <citation type="journal article" date="2012" name="Genome Biol.">
        <title>Sequencing three crocodilian genomes to illuminate the evolution of archosaurs and amniotes.</title>
        <authorList>
            <person name="St John J.A."/>
            <person name="Braun E.L."/>
            <person name="Isberg S.R."/>
            <person name="Miles L.G."/>
            <person name="Chong A.Y."/>
            <person name="Gongora J."/>
            <person name="Dalzell P."/>
            <person name="Moran C."/>
            <person name="Bed'hom B."/>
            <person name="Abzhanov A."/>
            <person name="Burgess S.C."/>
            <person name="Cooksey A.M."/>
            <person name="Castoe T.A."/>
            <person name="Crawford N.G."/>
            <person name="Densmore L.D."/>
            <person name="Drew J.C."/>
            <person name="Edwards S.V."/>
            <person name="Faircloth B.C."/>
            <person name="Fujita M.K."/>
            <person name="Greenwold M.J."/>
            <person name="Hoffmann F.G."/>
            <person name="Howard J.M."/>
            <person name="Iguchi T."/>
            <person name="Janes D.E."/>
            <person name="Khan S.Y."/>
            <person name="Kohno S."/>
            <person name="de Koning A.J."/>
            <person name="Lance S.L."/>
            <person name="McCarthy F.M."/>
            <person name="McCormack J.E."/>
            <person name="Merchant M.E."/>
            <person name="Peterson D.G."/>
            <person name="Pollock D.D."/>
            <person name="Pourmand N."/>
            <person name="Raney B.J."/>
            <person name="Roessler K.A."/>
            <person name="Sanford J.R."/>
            <person name="Sawyer R.H."/>
            <person name="Schmidt C.J."/>
            <person name="Triplett E.W."/>
            <person name="Tuberville T.D."/>
            <person name="Venegas-Anaya M."/>
            <person name="Howard J.T."/>
            <person name="Jarvis E.D."/>
            <person name="Guillette L.J.Jr."/>
            <person name="Glenn T.C."/>
            <person name="Green R.E."/>
            <person name="Ray D.A."/>
        </authorList>
    </citation>
    <scope>NUCLEOTIDE SEQUENCE [LARGE SCALE GENOMIC DNA]</scope>
    <source>
        <strain evidence="3">KSC_2009_1</strain>
    </source>
</reference>
<evidence type="ECO:0000313" key="3">
    <source>
        <dbReference type="EMBL" id="KYO19775.1"/>
    </source>
</evidence>
<dbReference type="AlphaFoldDB" id="A0A151M5H6"/>
<dbReference type="EMBL" id="AKHW03006558">
    <property type="protein sequence ID" value="KYO19775.1"/>
    <property type="molecule type" value="Genomic_DNA"/>
</dbReference>